<evidence type="ECO:0000313" key="1">
    <source>
        <dbReference type="EMBL" id="KAJ8647293.1"/>
    </source>
</evidence>
<accession>A0ACC2MPI1</accession>
<evidence type="ECO:0000313" key="2">
    <source>
        <dbReference type="Proteomes" id="UP001234297"/>
    </source>
</evidence>
<gene>
    <name evidence="1" type="ORF">MRB53_000316</name>
</gene>
<organism evidence="1 2">
    <name type="scientific">Persea americana</name>
    <name type="common">Avocado</name>
    <dbReference type="NCBI Taxonomy" id="3435"/>
    <lineage>
        <taxon>Eukaryota</taxon>
        <taxon>Viridiplantae</taxon>
        <taxon>Streptophyta</taxon>
        <taxon>Embryophyta</taxon>
        <taxon>Tracheophyta</taxon>
        <taxon>Spermatophyta</taxon>
        <taxon>Magnoliopsida</taxon>
        <taxon>Magnoliidae</taxon>
        <taxon>Laurales</taxon>
        <taxon>Lauraceae</taxon>
        <taxon>Persea</taxon>
    </lineage>
</organism>
<proteinExistence type="predicted"/>
<reference evidence="1 2" key="1">
    <citation type="journal article" date="2022" name="Hortic Res">
        <title>A haplotype resolved chromosomal level avocado genome allows analysis of novel avocado genes.</title>
        <authorList>
            <person name="Nath O."/>
            <person name="Fletcher S.J."/>
            <person name="Hayward A."/>
            <person name="Shaw L.M."/>
            <person name="Masouleh A.K."/>
            <person name="Furtado A."/>
            <person name="Henry R.J."/>
            <person name="Mitter N."/>
        </authorList>
    </citation>
    <scope>NUCLEOTIDE SEQUENCE [LARGE SCALE GENOMIC DNA]</scope>
    <source>
        <strain evidence="2">cv. Hass</strain>
    </source>
</reference>
<name>A0ACC2MPI1_PERAE</name>
<comment type="caution">
    <text evidence="1">The sequence shown here is derived from an EMBL/GenBank/DDBJ whole genome shotgun (WGS) entry which is preliminary data.</text>
</comment>
<sequence>MAAAATSRSNPYPLPSSREEDLEKEVSPMKSPKALIIEDWENATCSVCMEFPHNAILLLCSSHDKGCRPYICNTSYRYSNCLNRFKKAYSKEMSPLHGQAHVQDGPGHESVENTDFDSGSAKLEVIELPCPLCRGQVKGWTVVEAACQFLNAKKRTCMQDDCSFIGSYKELRKHVRVEHPFARPRKVDPLLKKKWRRLERERERGDVLSTITSSMPGALVLGDYVIEGGLHRHFHDSGTDDDDDDDELDAMDIGHPNLFLNVMEAVESVDNVRLSSLVRRRQRVFRAVDELGSVSHAPSIAATATSERNDESAAGDRVVAMGRSERRQNRRRSLQDL</sequence>
<keyword evidence="2" id="KW-1185">Reference proteome</keyword>
<dbReference type="Proteomes" id="UP001234297">
    <property type="component" value="Chromosome 1"/>
</dbReference>
<dbReference type="EMBL" id="CM056809">
    <property type="protein sequence ID" value="KAJ8647293.1"/>
    <property type="molecule type" value="Genomic_DNA"/>
</dbReference>
<protein>
    <submittedName>
        <fullName evidence="1">Uncharacterized protein</fullName>
    </submittedName>
</protein>